<evidence type="ECO:0000256" key="6">
    <source>
        <dbReference type="ARBA" id="ARBA00051245"/>
    </source>
</evidence>
<dbReference type="Gene3D" id="3.30.505.10">
    <property type="entry name" value="SH2 domain"/>
    <property type="match status" value="1"/>
</dbReference>
<dbReference type="Pfam" id="PF07714">
    <property type="entry name" value="PK_Tyr_Ser-Thr"/>
    <property type="match status" value="1"/>
</dbReference>
<dbReference type="InterPro" id="IPR001245">
    <property type="entry name" value="Ser-Thr/Tyr_kinase_cat_dom"/>
</dbReference>
<comment type="similarity">
    <text evidence="9">Belongs to the protein kinase superfamily. Tyr protein kinase family.</text>
</comment>
<dbReference type="GO" id="GO:0005524">
    <property type="term" value="F:ATP binding"/>
    <property type="evidence" value="ECO:0007669"/>
    <property type="project" value="UniProtKB-UniRule"/>
</dbReference>
<dbReference type="PROSITE" id="PS50011">
    <property type="entry name" value="PROTEIN_KINASE_DOM"/>
    <property type="match status" value="1"/>
</dbReference>
<proteinExistence type="inferred from homology"/>
<dbReference type="FunFam" id="3.30.505.10:FF:000051">
    <property type="entry name" value="Tyrosine-protein kinase"/>
    <property type="match status" value="1"/>
</dbReference>
<dbReference type="SUPFAM" id="SSF55550">
    <property type="entry name" value="SH2 domain"/>
    <property type="match status" value="1"/>
</dbReference>
<dbReference type="InterPro" id="IPR050198">
    <property type="entry name" value="Non-receptor_tyrosine_kinases"/>
</dbReference>
<dbReference type="PRINTS" id="PR00401">
    <property type="entry name" value="SH2DOMAIN"/>
</dbReference>
<dbReference type="InterPro" id="IPR000980">
    <property type="entry name" value="SH2"/>
</dbReference>
<dbReference type="PROSITE" id="PS50001">
    <property type="entry name" value="SH2"/>
    <property type="match status" value="1"/>
</dbReference>
<dbReference type="Gene3D" id="3.30.200.20">
    <property type="entry name" value="Phosphorylase Kinase, domain 1"/>
    <property type="match status" value="1"/>
</dbReference>
<dbReference type="InterPro" id="IPR008266">
    <property type="entry name" value="Tyr_kinase_AS"/>
</dbReference>
<gene>
    <name evidence="13" type="ORF">CBOVIS_LOCUS7836</name>
</gene>
<dbReference type="FunFam" id="3.30.200.20:FF:000518">
    <property type="entry name" value="Tyrosine-protein kinase"/>
    <property type="match status" value="1"/>
</dbReference>
<dbReference type="InterPro" id="IPR035849">
    <property type="entry name" value="Fes/Fps/Fer_SH2"/>
</dbReference>
<feature type="domain" description="Protein kinase" evidence="12">
    <location>
        <begin position="131"/>
        <end position="387"/>
    </location>
</feature>
<dbReference type="FunFam" id="1.10.510.10:FF:000936">
    <property type="entry name" value="Tyrosine-protein kinase"/>
    <property type="match status" value="1"/>
</dbReference>
<dbReference type="InterPro" id="IPR000719">
    <property type="entry name" value="Prot_kinase_dom"/>
</dbReference>
<dbReference type="SMART" id="SM00252">
    <property type="entry name" value="SH2"/>
    <property type="match status" value="1"/>
</dbReference>
<keyword evidence="4 8" id="KW-0067">ATP-binding</keyword>
<keyword evidence="2 8" id="KW-0547">Nucleotide-binding</keyword>
<evidence type="ECO:0000256" key="9">
    <source>
        <dbReference type="RuleBase" id="RU362096"/>
    </source>
</evidence>
<dbReference type="InterPro" id="IPR017441">
    <property type="entry name" value="Protein_kinase_ATP_BS"/>
</dbReference>
<protein>
    <recommendedName>
        <fullName evidence="9">Tyrosine-protein kinase</fullName>
        <ecNumber evidence="9">2.7.10.2</ecNumber>
    </recommendedName>
</protein>
<dbReference type="InterPro" id="IPR036860">
    <property type="entry name" value="SH2_dom_sf"/>
</dbReference>
<keyword evidence="1 9" id="KW-0808">Transferase</keyword>
<feature type="compositionally biased region" description="Basic and acidic residues" evidence="10">
    <location>
        <begin position="488"/>
        <end position="498"/>
    </location>
</feature>
<dbReference type="PROSITE" id="PS00107">
    <property type="entry name" value="PROTEIN_KINASE_ATP"/>
    <property type="match status" value="1"/>
</dbReference>
<dbReference type="SMART" id="SM00219">
    <property type="entry name" value="TyrKc"/>
    <property type="match status" value="1"/>
</dbReference>
<reference evidence="13 14" key="1">
    <citation type="submission" date="2020-04" db="EMBL/GenBank/DDBJ databases">
        <authorList>
            <person name="Laetsch R D."/>
            <person name="Stevens L."/>
            <person name="Kumar S."/>
            <person name="Blaxter L. M."/>
        </authorList>
    </citation>
    <scope>NUCLEOTIDE SEQUENCE [LARGE SCALE GENOMIC DNA]</scope>
</reference>
<feature type="binding site" evidence="8">
    <location>
        <position position="162"/>
    </location>
    <ligand>
        <name>ATP</name>
        <dbReference type="ChEBI" id="CHEBI:30616"/>
    </ligand>
</feature>
<feature type="region of interest" description="Disordered" evidence="10">
    <location>
        <begin position="429"/>
        <end position="498"/>
    </location>
</feature>
<dbReference type="OrthoDB" id="3256376at2759"/>
<dbReference type="PROSITE" id="PS00109">
    <property type="entry name" value="PROTEIN_KINASE_TYR"/>
    <property type="match status" value="1"/>
</dbReference>
<sequence length="498" mass="56653">MGTPKDSKTTEQILANEPWYHGLLPREDMKQLLKEKGDFLVRFTDPKVGEPRMFVLSIFVCDPHDDGVSIRHYVFRQVQGKFALDEKWFDSIADLLNYHMRTKEPVASKAPDTVLMRPVGREPWERQHSDVTMTKVLGEGAFGEVHMGEVKLGKKTRKAAIKLAKLESLTKEQIKEIMHEARLMRRFHHPNVVRFYGVAAGQEPLMVIMELADNGALDSYLKKNGPNLPIEKKHEMIQQAAAGLDYLHGLTVIHRDIAARNCLYGEGQVKISDFGLSRDGSMYKLNPHKKIPIRWLAPEVPRTGYYTFKTDVFAYGIMCWEVYHDGEEPYSGMMVAEVLPKVQEGYRMPFKSEVPKDVVEYITNRVCAGEDSERVTMTNVVQDLPKITGVELTKPVDDDYFSIPNSKTMEEVTPIVEILPAMSYPVPPPIRESQHPSAEVTCTENVEQLTTGPTTTTTRKLSREKLSREALTRTSKNDYSNRPPKKFKINEQLDGAKD</sequence>
<dbReference type="CDD" id="cd00192">
    <property type="entry name" value="PTKc"/>
    <property type="match status" value="1"/>
</dbReference>
<evidence type="ECO:0000256" key="1">
    <source>
        <dbReference type="ARBA" id="ARBA00022679"/>
    </source>
</evidence>
<accession>A0A8S1EYM0</accession>
<evidence type="ECO:0000256" key="3">
    <source>
        <dbReference type="ARBA" id="ARBA00022777"/>
    </source>
</evidence>
<evidence type="ECO:0000313" key="13">
    <source>
        <dbReference type="EMBL" id="CAB3405667.1"/>
    </source>
</evidence>
<dbReference type="CDD" id="cd10361">
    <property type="entry name" value="SH2_Fps_family"/>
    <property type="match status" value="1"/>
</dbReference>
<feature type="compositionally biased region" description="Basic and acidic residues" evidence="10">
    <location>
        <begin position="461"/>
        <end position="471"/>
    </location>
</feature>
<evidence type="ECO:0000256" key="4">
    <source>
        <dbReference type="ARBA" id="ARBA00022840"/>
    </source>
</evidence>
<evidence type="ECO:0000259" key="12">
    <source>
        <dbReference type="PROSITE" id="PS50011"/>
    </source>
</evidence>
<dbReference type="SUPFAM" id="SSF56112">
    <property type="entry name" value="Protein kinase-like (PK-like)"/>
    <property type="match status" value="1"/>
</dbReference>
<dbReference type="Proteomes" id="UP000494206">
    <property type="component" value="Unassembled WGS sequence"/>
</dbReference>
<dbReference type="EMBL" id="CADEPM010000004">
    <property type="protein sequence ID" value="CAB3405667.1"/>
    <property type="molecule type" value="Genomic_DNA"/>
</dbReference>
<dbReference type="PANTHER" id="PTHR24418">
    <property type="entry name" value="TYROSINE-PROTEIN KINASE"/>
    <property type="match status" value="1"/>
</dbReference>
<evidence type="ECO:0000259" key="11">
    <source>
        <dbReference type="PROSITE" id="PS50001"/>
    </source>
</evidence>
<evidence type="ECO:0000256" key="7">
    <source>
        <dbReference type="PROSITE-ProRule" id="PRU00191"/>
    </source>
</evidence>
<evidence type="ECO:0000313" key="14">
    <source>
        <dbReference type="Proteomes" id="UP000494206"/>
    </source>
</evidence>
<evidence type="ECO:0000256" key="8">
    <source>
        <dbReference type="PROSITE-ProRule" id="PRU10141"/>
    </source>
</evidence>
<dbReference type="EC" id="2.7.10.2" evidence="9"/>
<keyword evidence="3 9" id="KW-0418">Kinase</keyword>
<feature type="domain" description="SH2" evidence="11">
    <location>
        <begin position="19"/>
        <end position="119"/>
    </location>
</feature>
<dbReference type="Gene3D" id="1.10.510.10">
    <property type="entry name" value="Transferase(Phosphotransferase) domain 1"/>
    <property type="match status" value="1"/>
</dbReference>
<dbReference type="AlphaFoldDB" id="A0A8S1EYM0"/>
<keyword evidence="14" id="KW-1185">Reference proteome</keyword>
<organism evidence="13 14">
    <name type="scientific">Caenorhabditis bovis</name>
    <dbReference type="NCBI Taxonomy" id="2654633"/>
    <lineage>
        <taxon>Eukaryota</taxon>
        <taxon>Metazoa</taxon>
        <taxon>Ecdysozoa</taxon>
        <taxon>Nematoda</taxon>
        <taxon>Chromadorea</taxon>
        <taxon>Rhabditida</taxon>
        <taxon>Rhabditina</taxon>
        <taxon>Rhabditomorpha</taxon>
        <taxon>Rhabditoidea</taxon>
        <taxon>Rhabditidae</taxon>
        <taxon>Peloderinae</taxon>
        <taxon>Caenorhabditis</taxon>
    </lineage>
</organism>
<evidence type="ECO:0000256" key="5">
    <source>
        <dbReference type="ARBA" id="ARBA00023137"/>
    </source>
</evidence>
<keyword evidence="7" id="KW-0727">SH2 domain</keyword>
<dbReference type="InterPro" id="IPR020635">
    <property type="entry name" value="Tyr_kinase_cat_dom"/>
</dbReference>
<comment type="caution">
    <text evidence="13">The sequence shown here is derived from an EMBL/GenBank/DDBJ whole genome shotgun (WGS) entry which is preliminary data.</text>
</comment>
<dbReference type="Pfam" id="PF00017">
    <property type="entry name" value="SH2"/>
    <property type="match status" value="1"/>
</dbReference>
<dbReference type="InterPro" id="IPR011009">
    <property type="entry name" value="Kinase-like_dom_sf"/>
</dbReference>
<comment type="catalytic activity">
    <reaction evidence="6 9">
        <text>L-tyrosyl-[protein] + ATP = O-phospho-L-tyrosyl-[protein] + ADP + H(+)</text>
        <dbReference type="Rhea" id="RHEA:10596"/>
        <dbReference type="Rhea" id="RHEA-COMP:10136"/>
        <dbReference type="Rhea" id="RHEA-COMP:20101"/>
        <dbReference type="ChEBI" id="CHEBI:15378"/>
        <dbReference type="ChEBI" id="CHEBI:30616"/>
        <dbReference type="ChEBI" id="CHEBI:46858"/>
        <dbReference type="ChEBI" id="CHEBI:61978"/>
        <dbReference type="ChEBI" id="CHEBI:456216"/>
        <dbReference type="EC" id="2.7.10.2"/>
    </reaction>
</comment>
<dbReference type="GO" id="GO:0004715">
    <property type="term" value="F:non-membrane spanning protein tyrosine kinase activity"/>
    <property type="evidence" value="ECO:0007669"/>
    <property type="project" value="UniProtKB-EC"/>
</dbReference>
<name>A0A8S1EYM0_9PELO</name>
<keyword evidence="5 9" id="KW-0829">Tyrosine-protein kinase</keyword>
<evidence type="ECO:0000256" key="2">
    <source>
        <dbReference type="ARBA" id="ARBA00022741"/>
    </source>
</evidence>
<evidence type="ECO:0000256" key="10">
    <source>
        <dbReference type="SAM" id="MobiDB-lite"/>
    </source>
</evidence>
<feature type="compositionally biased region" description="Polar residues" evidence="10">
    <location>
        <begin position="440"/>
        <end position="449"/>
    </location>
</feature>
<dbReference type="PRINTS" id="PR00109">
    <property type="entry name" value="TYRKINASE"/>
</dbReference>